<dbReference type="SMART" id="SM00360">
    <property type="entry name" value="RRM"/>
    <property type="match status" value="2"/>
</dbReference>
<dbReference type="Proteomes" id="UP000663891">
    <property type="component" value="Unassembled WGS sequence"/>
</dbReference>
<protein>
    <recommendedName>
        <fullName evidence="4">RRM domain-containing protein</fullName>
    </recommendedName>
</protein>
<organism evidence="5 6">
    <name type="scientific">Adineta steineri</name>
    <dbReference type="NCBI Taxonomy" id="433720"/>
    <lineage>
        <taxon>Eukaryota</taxon>
        <taxon>Metazoa</taxon>
        <taxon>Spiralia</taxon>
        <taxon>Gnathifera</taxon>
        <taxon>Rotifera</taxon>
        <taxon>Eurotatoria</taxon>
        <taxon>Bdelloidea</taxon>
        <taxon>Adinetida</taxon>
        <taxon>Adinetidae</taxon>
        <taxon>Adineta</taxon>
    </lineage>
</organism>
<dbReference type="InterPro" id="IPR035979">
    <property type="entry name" value="RBD_domain_sf"/>
</dbReference>
<feature type="compositionally biased region" description="Polar residues" evidence="3">
    <location>
        <begin position="156"/>
        <end position="166"/>
    </location>
</feature>
<feature type="region of interest" description="Disordered" evidence="3">
    <location>
        <begin position="154"/>
        <end position="181"/>
    </location>
</feature>
<dbReference type="Pfam" id="PF00076">
    <property type="entry name" value="RRM_1"/>
    <property type="match status" value="1"/>
</dbReference>
<reference evidence="5" key="1">
    <citation type="submission" date="2021-02" db="EMBL/GenBank/DDBJ databases">
        <authorList>
            <person name="Nowell W R."/>
        </authorList>
    </citation>
    <scope>NUCLEOTIDE SEQUENCE</scope>
</reference>
<evidence type="ECO:0000256" key="2">
    <source>
        <dbReference type="PROSITE-ProRule" id="PRU00176"/>
    </source>
</evidence>
<evidence type="ECO:0000256" key="3">
    <source>
        <dbReference type="SAM" id="MobiDB-lite"/>
    </source>
</evidence>
<evidence type="ECO:0000256" key="1">
    <source>
        <dbReference type="ARBA" id="ARBA00022884"/>
    </source>
</evidence>
<dbReference type="GO" id="GO:0000398">
    <property type="term" value="P:mRNA splicing, via spliceosome"/>
    <property type="evidence" value="ECO:0007669"/>
    <property type="project" value="TreeGrafter"/>
</dbReference>
<dbReference type="AlphaFoldDB" id="A0A813NZJ7"/>
<feature type="region of interest" description="Disordered" evidence="3">
    <location>
        <begin position="317"/>
        <end position="338"/>
    </location>
</feature>
<evidence type="ECO:0000313" key="6">
    <source>
        <dbReference type="Proteomes" id="UP000663891"/>
    </source>
</evidence>
<feature type="compositionally biased region" description="Basic residues" evidence="3">
    <location>
        <begin position="172"/>
        <end position="181"/>
    </location>
</feature>
<dbReference type="OrthoDB" id="439808at2759"/>
<feature type="domain" description="RRM" evidence="4">
    <location>
        <begin position="88"/>
        <end position="160"/>
    </location>
</feature>
<accession>A0A813NZJ7</accession>
<dbReference type="PROSITE" id="PS50102">
    <property type="entry name" value="RRM"/>
    <property type="match status" value="2"/>
</dbReference>
<dbReference type="SUPFAM" id="SSF54928">
    <property type="entry name" value="RNA-binding domain, RBD"/>
    <property type="match status" value="2"/>
</dbReference>
<dbReference type="EMBL" id="CAJNON010000005">
    <property type="protein sequence ID" value="CAF0747530.1"/>
    <property type="molecule type" value="Genomic_DNA"/>
</dbReference>
<comment type="caution">
    <text evidence="5">The sequence shown here is derived from an EMBL/GenBank/DDBJ whole genome shotgun (WGS) entry which is preliminary data.</text>
</comment>
<proteinExistence type="predicted"/>
<dbReference type="InterPro" id="IPR000504">
    <property type="entry name" value="RRM_dom"/>
</dbReference>
<name>A0A813NZJ7_9BILA</name>
<dbReference type="PANTHER" id="PTHR48026">
    <property type="entry name" value="HOMOLOGOUS TO DROSOPHILA SQD (SQUID) PROTEIN"/>
    <property type="match status" value="1"/>
</dbReference>
<dbReference type="PANTHER" id="PTHR48026:SF14">
    <property type="entry name" value="HETEROGENEOUS NUCLEAR RIBONUCLEOPROTEIN A1"/>
    <property type="match status" value="1"/>
</dbReference>
<dbReference type="GO" id="GO:0003730">
    <property type="term" value="F:mRNA 3'-UTR binding"/>
    <property type="evidence" value="ECO:0007669"/>
    <property type="project" value="TreeGrafter"/>
</dbReference>
<dbReference type="GO" id="GO:0071013">
    <property type="term" value="C:catalytic step 2 spliceosome"/>
    <property type="evidence" value="ECO:0007669"/>
    <property type="project" value="TreeGrafter"/>
</dbReference>
<sequence>MSDRQVFIGNLCNISTDVLRTYCEKYGLLTELSVNRDKENNVYHCFAFVTYQFSRSISQFMSNRPHFINGEEIFVKRALPRSTSSIPERLIVTNRLISQDLYKYDKNLLKNYFQKYGNIKKVDIENGYIDFEDYDDVDRVLLARPHYIRDKEVSVTKFSPSEQQDNSDSHHIRSNNHRQRLHTNYKHRNLNNYEQPDRIIRTSPIEPIRLSCVRKLERNSSEITFINPQCNGNDEEEGEIDCSYSNNQYENLEEQYHEYKQAKELEICGLKMDLERTKRQLFDITQEKLDLLVKNQQLYHNQLLLRLFPDNTSISTQTTDDLFPSTPDHISKKRKLTTSPSISPIHREYDYYS</sequence>
<evidence type="ECO:0000313" key="5">
    <source>
        <dbReference type="EMBL" id="CAF0747530.1"/>
    </source>
</evidence>
<dbReference type="Gene3D" id="3.30.70.330">
    <property type="match status" value="2"/>
</dbReference>
<keyword evidence="1 2" id="KW-0694">RNA-binding</keyword>
<feature type="domain" description="RRM" evidence="4">
    <location>
        <begin position="4"/>
        <end position="80"/>
    </location>
</feature>
<evidence type="ECO:0000259" key="4">
    <source>
        <dbReference type="PROSITE" id="PS50102"/>
    </source>
</evidence>
<gene>
    <name evidence="5" type="ORF">VCS650_LOCUS1033</name>
</gene>
<dbReference type="InterPro" id="IPR012677">
    <property type="entry name" value="Nucleotide-bd_a/b_plait_sf"/>
</dbReference>